<dbReference type="AlphaFoldDB" id="A0A9N7W2H0"/>
<sequence>MTLPRHPPPILILSVPLSPVKRKKLPLLYQLVQLQFTSDRRGGPRCWRRRRRRRSDEASESEQSRAPKNLQSQLNSIVGLNPEHVSIAH</sequence>
<accession>A0A9N7W2H0</accession>
<dbReference type="EMBL" id="CADEAL010004458">
    <property type="protein sequence ID" value="CAB1460070.1"/>
    <property type="molecule type" value="Genomic_DNA"/>
</dbReference>
<feature type="compositionally biased region" description="Basic and acidic residues" evidence="1">
    <location>
        <begin position="54"/>
        <end position="65"/>
    </location>
</feature>
<dbReference type="Proteomes" id="UP001153269">
    <property type="component" value="Unassembled WGS sequence"/>
</dbReference>
<evidence type="ECO:0000313" key="3">
    <source>
        <dbReference type="Proteomes" id="UP001153269"/>
    </source>
</evidence>
<feature type="region of interest" description="Disordered" evidence="1">
    <location>
        <begin position="39"/>
        <end position="89"/>
    </location>
</feature>
<comment type="caution">
    <text evidence="2">The sequence shown here is derived from an EMBL/GenBank/DDBJ whole genome shotgun (WGS) entry which is preliminary data.</text>
</comment>
<gene>
    <name evidence="2" type="ORF">PLEPLA_LOCUS47907</name>
</gene>
<proteinExistence type="predicted"/>
<feature type="compositionally biased region" description="Polar residues" evidence="1">
    <location>
        <begin position="66"/>
        <end position="78"/>
    </location>
</feature>
<evidence type="ECO:0000313" key="2">
    <source>
        <dbReference type="EMBL" id="CAB1460070.1"/>
    </source>
</evidence>
<organism evidence="2 3">
    <name type="scientific">Pleuronectes platessa</name>
    <name type="common">European plaice</name>
    <dbReference type="NCBI Taxonomy" id="8262"/>
    <lineage>
        <taxon>Eukaryota</taxon>
        <taxon>Metazoa</taxon>
        <taxon>Chordata</taxon>
        <taxon>Craniata</taxon>
        <taxon>Vertebrata</taxon>
        <taxon>Euteleostomi</taxon>
        <taxon>Actinopterygii</taxon>
        <taxon>Neopterygii</taxon>
        <taxon>Teleostei</taxon>
        <taxon>Neoteleostei</taxon>
        <taxon>Acanthomorphata</taxon>
        <taxon>Carangaria</taxon>
        <taxon>Pleuronectiformes</taxon>
        <taxon>Pleuronectoidei</taxon>
        <taxon>Pleuronectidae</taxon>
        <taxon>Pleuronectes</taxon>
    </lineage>
</organism>
<reference evidence="2" key="1">
    <citation type="submission" date="2020-03" db="EMBL/GenBank/DDBJ databases">
        <authorList>
            <person name="Weist P."/>
        </authorList>
    </citation>
    <scope>NUCLEOTIDE SEQUENCE</scope>
</reference>
<keyword evidence="3" id="KW-1185">Reference proteome</keyword>
<evidence type="ECO:0000256" key="1">
    <source>
        <dbReference type="SAM" id="MobiDB-lite"/>
    </source>
</evidence>
<protein>
    <submittedName>
        <fullName evidence="2">Uncharacterized protein</fullName>
    </submittedName>
</protein>
<name>A0A9N7W2H0_PLEPL</name>